<accession>A0ABS5IX53</accession>
<keyword evidence="2" id="KW-1185">Reference proteome</keyword>
<name>A0ABS5IX53_9BACT</name>
<dbReference type="EMBL" id="JAGTXB010000003">
    <property type="protein sequence ID" value="MBS0027539.1"/>
    <property type="molecule type" value="Genomic_DNA"/>
</dbReference>
<protein>
    <submittedName>
        <fullName evidence="1">DUF5109 domain-containing protein</fullName>
    </submittedName>
</protein>
<sequence>MAFQDGHIDYSELEDFFRVNKMMADRSGLQCRADAESFDRDLPIKFLPVKVESSGLSWKPPGVQATTKPAFNEPAMSCLQDIYTIVIRKIWLRSEGNGCNARVYRVAGYALFVTGTEID</sequence>
<dbReference type="Proteomes" id="UP000676386">
    <property type="component" value="Unassembled WGS sequence"/>
</dbReference>
<evidence type="ECO:0000313" key="2">
    <source>
        <dbReference type="Proteomes" id="UP000676386"/>
    </source>
</evidence>
<organism evidence="1 2">
    <name type="scientific">Chitinophaga hostae</name>
    <dbReference type="NCBI Taxonomy" id="2831022"/>
    <lineage>
        <taxon>Bacteria</taxon>
        <taxon>Pseudomonadati</taxon>
        <taxon>Bacteroidota</taxon>
        <taxon>Chitinophagia</taxon>
        <taxon>Chitinophagales</taxon>
        <taxon>Chitinophagaceae</taxon>
        <taxon>Chitinophaga</taxon>
    </lineage>
</organism>
<dbReference type="Gene3D" id="3.20.20.80">
    <property type="entry name" value="Glycosidases"/>
    <property type="match status" value="1"/>
</dbReference>
<proteinExistence type="predicted"/>
<reference evidence="1 2" key="1">
    <citation type="submission" date="2021-04" db="EMBL/GenBank/DDBJ databases">
        <title>Chitinophaga sp. nov., isolated from the rhizosphere soil.</title>
        <authorList>
            <person name="He S."/>
        </authorList>
    </citation>
    <scope>NUCLEOTIDE SEQUENCE [LARGE SCALE GENOMIC DNA]</scope>
    <source>
        <strain evidence="1 2">2R12</strain>
    </source>
</reference>
<comment type="caution">
    <text evidence="1">The sequence shown here is derived from an EMBL/GenBank/DDBJ whole genome shotgun (WGS) entry which is preliminary data.</text>
</comment>
<gene>
    <name evidence="1" type="ORF">KE626_09495</name>
</gene>
<evidence type="ECO:0000313" key="1">
    <source>
        <dbReference type="EMBL" id="MBS0027539.1"/>
    </source>
</evidence>